<evidence type="ECO:0000313" key="1">
    <source>
        <dbReference type="EMBL" id="EEP53233.1"/>
    </source>
</evidence>
<name>C4IG21_CLOBU</name>
<dbReference type="HOGENOM" id="CLU_3342163_0_0_9"/>
<proteinExistence type="predicted"/>
<comment type="caution">
    <text evidence="1">The sequence shown here is derived from an EMBL/GenBank/DDBJ whole genome shotgun (WGS) entry which is preliminary data.</text>
</comment>
<gene>
    <name evidence="1" type="ORF">CLP_1973</name>
</gene>
<organism evidence="1 2">
    <name type="scientific">Clostridium butyricum E4 str. BoNT E BL5262</name>
    <dbReference type="NCBI Taxonomy" id="632245"/>
    <lineage>
        <taxon>Bacteria</taxon>
        <taxon>Bacillati</taxon>
        <taxon>Bacillota</taxon>
        <taxon>Clostridia</taxon>
        <taxon>Eubacteriales</taxon>
        <taxon>Clostridiaceae</taxon>
        <taxon>Clostridium</taxon>
    </lineage>
</organism>
<evidence type="ECO:0000313" key="2">
    <source>
        <dbReference type="Proteomes" id="UP000003081"/>
    </source>
</evidence>
<accession>C4IG21</accession>
<dbReference type="EMBL" id="ACOM01000005">
    <property type="protein sequence ID" value="EEP53233.1"/>
    <property type="molecule type" value="Genomic_DNA"/>
</dbReference>
<dbReference type="AlphaFoldDB" id="C4IG21"/>
<reference evidence="1 2" key="1">
    <citation type="submission" date="2009-08" db="EMBL/GenBank/DDBJ databases">
        <authorList>
            <person name="Shrivastava S."/>
            <person name="Brinkac L.B."/>
            <person name="Brown J.L."/>
            <person name="Bruce D.B."/>
            <person name="Detter C."/>
            <person name="Green L.D."/>
            <person name="Munk C.A."/>
            <person name="Rogers Y.C."/>
            <person name="Tapia R."/>
            <person name="Sims D.R."/>
            <person name="Smith L.A."/>
            <person name="Smith T.J."/>
            <person name="Sutton G."/>
            <person name="Brettin T."/>
        </authorList>
    </citation>
    <scope>NUCLEOTIDE SEQUENCE [LARGE SCALE GENOMIC DNA]</scope>
    <source>
        <strain evidence="2">E4 str. BoNT E BL5262</strain>
    </source>
</reference>
<protein>
    <submittedName>
        <fullName evidence="1">Uncharacterized protein</fullName>
    </submittedName>
</protein>
<sequence length="37" mass="4183">MYVNNNNNNNNNNNLVPSIFDGTLFNVKFSKVKYSGS</sequence>
<keyword evidence="2" id="KW-1185">Reference proteome</keyword>
<dbReference type="Proteomes" id="UP000003081">
    <property type="component" value="Unassembled WGS sequence"/>
</dbReference>